<dbReference type="WBParaSite" id="RSKR_0000630500.1">
    <property type="protein sequence ID" value="RSKR_0000630500.1"/>
    <property type="gene ID" value="RSKR_0000630500"/>
</dbReference>
<organism evidence="1 2">
    <name type="scientific">Rhabditophanes sp. KR3021</name>
    <dbReference type="NCBI Taxonomy" id="114890"/>
    <lineage>
        <taxon>Eukaryota</taxon>
        <taxon>Metazoa</taxon>
        <taxon>Ecdysozoa</taxon>
        <taxon>Nematoda</taxon>
        <taxon>Chromadorea</taxon>
        <taxon>Rhabditida</taxon>
        <taxon>Tylenchina</taxon>
        <taxon>Panagrolaimomorpha</taxon>
        <taxon>Strongyloidoidea</taxon>
        <taxon>Alloionematidae</taxon>
        <taxon>Rhabditophanes</taxon>
    </lineage>
</organism>
<sequence>MGERYLNVIEPSQNNDSESDYETVGSVDLSTESSHKRGNIKCVASDDKRAKGKDKCTNDNPYLDLSKRKSQAEVEKKFPPIRCPNKLEPCNSFVDEPYALYSGILRQRQVVKGLTSHDGPCFTFYHRLSPRSLLINFERQLKLWVAYKNETDYTYHEEVIFVEKTSKKDSFYKVKDRDGKYRIFDTFEELIHYYQSGFKECC</sequence>
<name>A0AC35U0I2_9BILA</name>
<accession>A0AC35U0I2</accession>
<proteinExistence type="predicted"/>
<evidence type="ECO:0000313" key="1">
    <source>
        <dbReference type="Proteomes" id="UP000095286"/>
    </source>
</evidence>
<protein>
    <submittedName>
        <fullName evidence="2">SH2 domain-containing protein</fullName>
    </submittedName>
</protein>
<dbReference type="Proteomes" id="UP000095286">
    <property type="component" value="Unplaced"/>
</dbReference>
<evidence type="ECO:0000313" key="2">
    <source>
        <dbReference type="WBParaSite" id="RSKR_0000630500.1"/>
    </source>
</evidence>
<reference evidence="2" key="1">
    <citation type="submission" date="2016-11" db="UniProtKB">
        <authorList>
            <consortium name="WormBaseParasite"/>
        </authorList>
    </citation>
    <scope>IDENTIFICATION</scope>
    <source>
        <strain evidence="2">KR3021</strain>
    </source>
</reference>